<dbReference type="InterPro" id="IPR036291">
    <property type="entry name" value="NAD(P)-bd_dom_sf"/>
</dbReference>
<proteinExistence type="inferred from homology"/>
<reference evidence="5 6" key="1">
    <citation type="journal article" date="2018" name="Syst. Appl. Microbiol.">
        <title>Abditibacterium utsteinense sp. nov., the first cultivated member of candidate phylum FBP, isolated from ice-free Antarctic soil samples.</title>
        <authorList>
            <person name="Tahon G."/>
            <person name="Tytgat B."/>
            <person name="Lebbe L."/>
            <person name="Carlier A."/>
            <person name="Willems A."/>
        </authorList>
    </citation>
    <scope>NUCLEOTIDE SEQUENCE [LARGE SCALE GENOMIC DNA]</scope>
    <source>
        <strain evidence="5 6">LMG 29911</strain>
    </source>
</reference>
<accession>A0A2S8SU02</accession>
<comment type="caution">
    <text evidence="5">The sequence shown here is derived from an EMBL/GenBank/DDBJ whole genome shotgun (WGS) entry which is preliminary data.</text>
</comment>
<gene>
    <name evidence="5" type="ORF">B1R32_106112</name>
</gene>
<comment type="similarity">
    <text evidence="1">Belongs to the NAD(P)-dependent epimerase/dehydratase family.</text>
</comment>
<feature type="domain" description="NAD-dependent epimerase/dehydratase" evidence="4">
    <location>
        <begin position="3"/>
        <end position="157"/>
    </location>
</feature>
<dbReference type="Gene3D" id="3.40.50.720">
    <property type="entry name" value="NAD(P)-binding Rossmann-like Domain"/>
    <property type="match status" value="1"/>
</dbReference>
<dbReference type="AlphaFoldDB" id="A0A2S8SU02"/>
<evidence type="ECO:0000313" key="5">
    <source>
        <dbReference type="EMBL" id="PQV64266.1"/>
    </source>
</evidence>
<keyword evidence="3" id="KW-0520">NAD</keyword>
<dbReference type="OrthoDB" id="9795501at2"/>
<sequence>MKILLTGPSGRIGPHLMPPFQAQYELVTFDLPGHNSDFCGDLTDIESLRRAMNGVDVVVHLAATSDEAPFIEELVPNNVIGIYNVLEAARLENVRRVVFASSVQAVGHSKNKSGGGVETDSVAHPNSFYGATKVFGETMGCLFHEKFGLEFIALRLGAFQSYDSDWLKQGFVEEIWLSPRDCIQILKLAIEKPGVGCAVVNATSKTSKAFLSLESAKDVLGFEPQDDSRDFYSAKTFDK</sequence>
<name>A0A2S8SU02_9BACT</name>
<keyword evidence="6" id="KW-1185">Reference proteome</keyword>
<evidence type="ECO:0000256" key="3">
    <source>
        <dbReference type="ARBA" id="ARBA00023027"/>
    </source>
</evidence>
<evidence type="ECO:0000313" key="6">
    <source>
        <dbReference type="Proteomes" id="UP000237684"/>
    </source>
</evidence>
<dbReference type="SUPFAM" id="SSF51735">
    <property type="entry name" value="NAD(P)-binding Rossmann-fold domains"/>
    <property type="match status" value="1"/>
</dbReference>
<dbReference type="PANTHER" id="PTHR43103">
    <property type="entry name" value="NUCLEOSIDE-DIPHOSPHATE-SUGAR EPIMERASE"/>
    <property type="match status" value="1"/>
</dbReference>
<keyword evidence="2" id="KW-0560">Oxidoreductase</keyword>
<evidence type="ECO:0000256" key="2">
    <source>
        <dbReference type="ARBA" id="ARBA00023002"/>
    </source>
</evidence>
<evidence type="ECO:0000256" key="1">
    <source>
        <dbReference type="ARBA" id="ARBA00007637"/>
    </source>
</evidence>
<dbReference type="InterPro" id="IPR001509">
    <property type="entry name" value="Epimerase_deHydtase"/>
</dbReference>
<evidence type="ECO:0000259" key="4">
    <source>
        <dbReference type="Pfam" id="PF01370"/>
    </source>
</evidence>
<protein>
    <submittedName>
        <fullName evidence="5">Uronate dehydrogenase</fullName>
    </submittedName>
</protein>
<dbReference type="GO" id="GO:0016491">
    <property type="term" value="F:oxidoreductase activity"/>
    <property type="evidence" value="ECO:0007669"/>
    <property type="project" value="UniProtKB-KW"/>
</dbReference>
<organism evidence="5 6">
    <name type="scientific">Abditibacterium utsteinense</name>
    <dbReference type="NCBI Taxonomy" id="1960156"/>
    <lineage>
        <taxon>Bacteria</taxon>
        <taxon>Pseudomonadati</taxon>
        <taxon>Abditibacteriota</taxon>
        <taxon>Abditibacteriia</taxon>
        <taxon>Abditibacteriales</taxon>
        <taxon>Abditibacteriaceae</taxon>
        <taxon>Abditibacterium</taxon>
    </lineage>
</organism>
<dbReference type="Proteomes" id="UP000237684">
    <property type="component" value="Unassembled WGS sequence"/>
</dbReference>
<dbReference type="RefSeq" id="WP_105483404.1">
    <property type="nucleotide sequence ID" value="NZ_NIGF01000006.1"/>
</dbReference>
<dbReference type="InParanoid" id="A0A2S8SU02"/>
<dbReference type="PANTHER" id="PTHR43103:SF5">
    <property type="entry name" value="4-EPIMERASE, PUTATIVE (AFU_ORTHOLOGUE AFUA_7G00360)-RELATED"/>
    <property type="match status" value="1"/>
</dbReference>
<dbReference type="Pfam" id="PF01370">
    <property type="entry name" value="Epimerase"/>
    <property type="match status" value="1"/>
</dbReference>
<dbReference type="EMBL" id="NIGF01000006">
    <property type="protein sequence ID" value="PQV64266.1"/>
    <property type="molecule type" value="Genomic_DNA"/>
</dbReference>